<dbReference type="AlphaFoldDB" id="B9THL9"/>
<proteinExistence type="predicted"/>
<reference evidence="4" key="1">
    <citation type="journal article" date="2010" name="Nat. Biotechnol.">
        <title>Draft genome sequence of the oilseed species Ricinus communis.</title>
        <authorList>
            <person name="Chan A.P."/>
            <person name="Crabtree J."/>
            <person name="Zhao Q."/>
            <person name="Lorenzi H."/>
            <person name="Orvis J."/>
            <person name="Puiu D."/>
            <person name="Melake-Berhan A."/>
            <person name="Jones K.M."/>
            <person name="Redman J."/>
            <person name="Chen G."/>
            <person name="Cahoon E.B."/>
            <person name="Gedil M."/>
            <person name="Stanke M."/>
            <person name="Haas B.J."/>
            <person name="Wortman J.R."/>
            <person name="Fraser-Liggett C.M."/>
            <person name="Ravel J."/>
            <person name="Rabinowicz P.D."/>
        </authorList>
    </citation>
    <scope>NUCLEOTIDE SEQUENCE [LARGE SCALE GENOMIC DNA]</scope>
    <source>
        <strain evidence="4">cv. Hale</strain>
    </source>
</reference>
<organism evidence="3 4">
    <name type="scientific">Ricinus communis</name>
    <name type="common">Castor bean</name>
    <dbReference type="NCBI Taxonomy" id="3988"/>
    <lineage>
        <taxon>Eukaryota</taxon>
        <taxon>Viridiplantae</taxon>
        <taxon>Streptophyta</taxon>
        <taxon>Embryophyta</taxon>
        <taxon>Tracheophyta</taxon>
        <taxon>Spermatophyta</taxon>
        <taxon>Magnoliopsida</taxon>
        <taxon>eudicotyledons</taxon>
        <taxon>Gunneridae</taxon>
        <taxon>Pentapetalae</taxon>
        <taxon>rosids</taxon>
        <taxon>fabids</taxon>
        <taxon>Malpighiales</taxon>
        <taxon>Euphorbiaceae</taxon>
        <taxon>Acalyphoideae</taxon>
        <taxon>Acalypheae</taxon>
        <taxon>Ricinus</taxon>
    </lineage>
</organism>
<keyword evidence="3" id="KW-0418">Kinase</keyword>
<evidence type="ECO:0000313" key="3">
    <source>
        <dbReference type="EMBL" id="EEF24644.1"/>
    </source>
</evidence>
<feature type="modified residue" description="4-aspartylphosphate" evidence="1">
    <location>
        <position position="92"/>
    </location>
</feature>
<dbReference type="InterPro" id="IPR001789">
    <property type="entry name" value="Sig_transdc_resp-reg_receiver"/>
</dbReference>
<feature type="domain" description="Response regulatory" evidence="2">
    <location>
        <begin position="43"/>
        <end position="158"/>
    </location>
</feature>
<dbReference type="GO" id="GO:0016301">
    <property type="term" value="F:kinase activity"/>
    <property type="evidence" value="ECO:0007669"/>
    <property type="project" value="UniProtKB-KW"/>
</dbReference>
<dbReference type="Proteomes" id="UP000008311">
    <property type="component" value="Unassembled WGS sequence"/>
</dbReference>
<evidence type="ECO:0000313" key="4">
    <source>
        <dbReference type="Proteomes" id="UP000008311"/>
    </source>
</evidence>
<name>B9THL9_RICCO</name>
<dbReference type="GO" id="GO:0000160">
    <property type="term" value="P:phosphorelay signal transduction system"/>
    <property type="evidence" value="ECO:0007669"/>
    <property type="project" value="InterPro"/>
</dbReference>
<accession>B9THL9</accession>
<dbReference type="CDD" id="cd17546">
    <property type="entry name" value="REC_hyHK_CKI1_RcsC-like"/>
    <property type="match status" value="1"/>
</dbReference>
<evidence type="ECO:0000256" key="1">
    <source>
        <dbReference type="PROSITE-ProRule" id="PRU00169"/>
    </source>
</evidence>
<keyword evidence="1" id="KW-0597">Phosphoprotein</keyword>
<dbReference type="InterPro" id="IPR011006">
    <property type="entry name" value="CheY-like_superfamily"/>
</dbReference>
<dbReference type="SMART" id="SM00448">
    <property type="entry name" value="REC"/>
    <property type="match status" value="1"/>
</dbReference>
<dbReference type="eggNOG" id="KOG0519">
    <property type="taxonomic scope" value="Eukaryota"/>
</dbReference>
<dbReference type="EMBL" id="EQ981665">
    <property type="protein sequence ID" value="EEF24644.1"/>
    <property type="molecule type" value="Genomic_DNA"/>
</dbReference>
<dbReference type="PROSITE" id="PS50110">
    <property type="entry name" value="RESPONSE_REGULATORY"/>
    <property type="match status" value="1"/>
</dbReference>
<dbReference type="InterPro" id="IPR052048">
    <property type="entry name" value="ST_Response_Regulator"/>
</dbReference>
<sequence>FDSVLGRGTRFEIRLFLPQIRETAHLSKKAVRQRIGYEGPIKTVLVVDNEEVDRELLRDALQPLGFIVHEAGNGQACVNQYQMVHADLILMDLAMPVMDGWEAAYIIRQVHQSKLPIAIISANAYDRSLDNQAKIPAQDFFVKPVNLDEVLDWIGNQLGLTWRYVDSAAAQSALALEPAEPASDVEPIPAILLENMAQFARMGYVKGVREVLATLNREHAQHQTFINALQQSMERFDFAKLQRLIEEYTKNDQP</sequence>
<dbReference type="InParanoid" id="B9THL9"/>
<dbReference type="PANTHER" id="PTHR43228">
    <property type="entry name" value="TWO-COMPONENT RESPONSE REGULATOR"/>
    <property type="match status" value="1"/>
</dbReference>
<dbReference type="Pfam" id="PF00072">
    <property type="entry name" value="Response_reg"/>
    <property type="match status" value="1"/>
</dbReference>
<feature type="non-terminal residue" evidence="3">
    <location>
        <position position="1"/>
    </location>
</feature>
<evidence type="ECO:0000259" key="2">
    <source>
        <dbReference type="PROSITE" id="PS50110"/>
    </source>
</evidence>
<keyword evidence="4" id="KW-1185">Reference proteome</keyword>
<dbReference type="Gene3D" id="3.40.50.2300">
    <property type="match status" value="1"/>
</dbReference>
<protein>
    <submittedName>
        <fullName evidence="3">Two component sensor and regulator histidine kinase bacteria, putative</fullName>
    </submittedName>
</protein>
<gene>
    <name evidence="3" type="ORF">RCOM_1909370</name>
</gene>
<keyword evidence="3" id="KW-0808">Transferase</keyword>
<dbReference type="PANTHER" id="PTHR43228:SF1">
    <property type="entry name" value="TWO-COMPONENT RESPONSE REGULATOR ARR22"/>
    <property type="match status" value="1"/>
</dbReference>
<dbReference type="SUPFAM" id="SSF52172">
    <property type="entry name" value="CheY-like"/>
    <property type="match status" value="1"/>
</dbReference>